<gene>
    <name evidence="1" type="ORF">MBM_07188</name>
</gene>
<dbReference type="KEGG" id="mbe:MBM_07188"/>
<evidence type="ECO:0008006" key="3">
    <source>
        <dbReference type="Google" id="ProtNLM"/>
    </source>
</evidence>
<reference evidence="1 2" key="1">
    <citation type="journal article" date="2012" name="BMC Genomics">
        <title>Sequencing the genome of Marssonina brunnea reveals fungus-poplar co-evolution.</title>
        <authorList>
            <person name="Zhu S."/>
            <person name="Cao Y.-Z."/>
            <person name="Jiang C."/>
            <person name="Tan B.-Y."/>
            <person name="Wang Z."/>
            <person name="Feng S."/>
            <person name="Zhang L."/>
            <person name="Su X.-H."/>
            <person name="Brejova B."/>
            <person name="Vinar T."/>
            <person name="Xu M."/>
            <person name="Wang M.-X."/>
            <person name="Zhang S.-G."/>
            <person name="Huang M.-R."/>
            <person name="Wu R."/>
            <person name="Zhou Y."/>
        </authorList>
    </citation>
    <scope>NUCLEOTIDE SEQUENCE [LARGE SCALE GENOMIC DNA]</scope>
    <source>
        <strain evidence="1 2">MB_m1</strain>
    </source>
</reference>
<evidence type="ECO:0000313" key="2">
    <source>
        <dbReference type="Proteomes" id="UP000006753"/>
    </source>
</evidence>
<name>K1WPY4_MARBU</name>
<protein>
    <recommendedName>
        <fullName evidence="3">Polyprotein</fullName>
    </recommendedName>
</protein>
<proteinExistence type="predicted"/>
<keyword evidence="2" id="KW-1185">Reference proteome</keyword>
<evidence type="ECO:0000313" key="1">
    <source>
        <dbReference type="EMBL" id="EKD14467.1"/>
    </source>
</evidence>
<accession>K1WPY4</accession>
<dbReference type="HOGENOM" id="CLU_1454734_0_0_1"/>
<dbReference type="InParanoid" id="K1WPY4"/>
<dbReference type="Proteomes" id="UP000006753">
    <property type="component" value="Unassembled WGS sequence"/>
</dbReference>
<dbReference type="EMBL" id="JH921445">
    <property type="protein sequence ID" value="EKD14467.1"/>
    <property type="molecule type" value="Genomic_DNA"/>
</dbReference>
<dbReference type="AlphaFoldDB" id="K1WPY4"/>
<organism evidence="1 2">
    <name type="scientific">Marssonina brunnea f. sp. multigermtubi (strain MB_m1)</name>
    <name type="common">Marssonina leaf spot fungus</name>
    <dbReference type="NCBI Taxonomy" id="1072389"/>
    <lineage>
        <taxon>Eukaryota</taxon>
        <taxon>Fungi</taxon>
        <taxon>Dikarya</taxon>
        <taxon>Ascomycota</taxon>
        <taxon>Pezizomycotina</taxon>
        <taxon>Leotiomycetes</taxon>
        <taxon>Helotiales</taxon>
        <taxon>Drepanopezizaceae</taxon>
        <taxon>Drepanopeziza</taxon>
    </lineage>
</organism>
<sequence>MTRIALKILTIADEERTKEINKEIEAINKKIEATGTEKGFGNGLLKDSGSGNKLFKDLRKVRLTIGNYIDNLLPIRLLAKHGTLAYGTLSAFNDDNDDFFKLRATDLYLRAKELALFARSFLKELNRYGLTLNDYLAAFFIMLTKEAITFYYNHMIKAKLLTFKANAIVIRDHFETDYRRQAKYDR</sequence>